<dbReference type="GO" id="GO:0016020">
    <property type="term" value="C:membrane"/>
    <property type="evidence" value="ECO:0007669"/>
    <property type="project" value="UniProtKB-SubCell"/>
</dbReference>
<protein>
    <recommendedName>
        <fullName evidence="7">Integral membrane bound transporter domain-containing protein</fullName>
    </recommendedName>
</protein>
<dbReference type="Pfam" id="PF13515">
    <property type="entry name" value="FUSC_2"/>
    <property type="match status" value="1"/>
</dbReference>
<evidence type="ECO:0000256" key="3">
    <source>
        <dbReference type="ARBA" id="ARBA00022989"/>
    </source>
</evidence>
<keyword evidence="4 6" id="KW-0472">Membrane</keyword>
<feature type="region of interest" description="Disordered" evidence="5">
    <location>
        <begin position="295"/>
        <end position="314"/>
    </location>
</feature>
<dbReference type="EMBL" id="JAAIFS010000006">
    <property type="protein sequence ID" value="NEV90452.1"/>
    <property type="molecule type" value="Genomic_DNA"/>
</dbReference>
<evidence type="ECO:0000313" key="8">
    <source>
        <dbReference type="EMBL" id="NEV90452.1"/>
    </source>
</evidence>
<keyword evidence="2 6" id="KW-0812">Transmembrane</keyword>
<keyword evidence="3 6" id="KW-1133">Transmembrane helix</keyword>
<evidence type="ECO:0000256" key="6">
    <source>
        <dbReference type="SAM" id="Phobius"/>
    </source>
</evidence>
<reference evidence="8" key="1">
    <citation type="journal article" date="2020" name="Microorganisms">
        <title>Isolation, Genomic and Metabolomic Characterization of Streptomyces tendae VITAKN with Quorum Sensing Inhibitory Activity from Southern India.</title>
        <authorList>
            <person name="Ishaque N.M."/>
            <person name="Burgsdorf I."/>
            <person name="Limlingan Malit J.J."/>
            <person name="Saha S."/>
            <person name="Teta R."/>
            <person name="Ewe D."/>
            <person name="Kannabiran K."/>
            <person name="Hrouzek P."/>
            <person name="Steindler L."/>
            <person name="Costantino V."/>
            <person name="Saurav K."/>
        </authorList>
    </citation>
    <scope>NUCLEOTIDE SEQUENCE</scope>
    <source>
        <strain evidence="8">VITAKN</strain>
    </source>
</reference>
<feature type="transmembrane region" description="Helical" evidence="6">
    <location>
        <begin position="29"/>
        <end position="57"/>
    </location>
</feature>
<feature type="domain" description="Integral membrane bound transporter" evidence="7">
    <location>
        <begin position="362"/>
        <end position="485"/>
    </location>
</feature>
<proteinExistence type="predicted"/>
<gene>
    <name evidence="8" type="ORF">GUR47_27890</name>
</gene>
<comment type="subcellular location">
    <subcellularLocation>
        <location evidence="1">Membrane</location>
        <topology evidence="1">Multi-pass membrane protein</topology>
    </subcellularLocation>
</comment>
<dbReference type="InterPro" id="IPR049453">
    <property type="entry name" value="Memb_transporter_dom"/>
</dbReference>
<feature type="transmembrane region" description="Helical" evidence="6">
    <location>
        <begin position="69"/>
        <end position="88"/>
    </location>
</feature>
<evidence type="ECO:0000256" key="1">
    <source>
        <dbReference type="ARBA" id="ARBA00004141"/>
    </source>
</evidence>
<feature type="transmembrane region" description="Helical" evidence="6">
    <location>
        <begin position="94"/>
        <end position="112"/>
    </location>
</feature>
<organism evidence="8">
    <name type="scientific">Streptomyces tendae</name>
    <dbReference type="NCBI Taxonomy" id="1932"/>
    <lineage>
        <taxon>Bacteria</taxon>
        <taxon>Bacillati</taxon>
        <taxon>Actinomycetota</taxon>
        <taxon>Actinomycetes</taxon>
        <taxon>Kitasatosporales</taxon>
        <taxon>Streptomycetaceae</taxon>
        <taxon>Streptomyces</taxon>
    </lineage>
</organism>
<sequence length="647" mass="66768">MVSPAVTWTAHGRRSGPARFDRARAARSMVVFGLSFGVVTAVAGIHNGIFAAMGCYVDAYGAREPYPRRGPLLVILSVLFLLAFAAGSASAGDVWVMVGVLSTVAVLATLLVRTLRMSGPGSYFVILVAALAAFLPPAGTSDTAVRVGCLAVGAGLSWASAMSGWLSRPYAPEERAVAAAFRSVAEFTRTQVDAAAAGRSGSGTGGTATAARGASPAAGRNAYVAVHGAWVALDSARKGHGEEGAHGPAPRRMTLYTLMIRLEVLLDAAQDATGRGGPRVSSDQVAWLRATATEIAASRGPGPPPGGPQSPPEAVEAARDLWPVPMPPRKSLLSELRGLLSRSSPDLPVALRIGLAVAVGTALGATLPLLHPAWVAVGAAAALEGGPGQQPAQRARARFAGTLTGVGVTALVFHFYEPGTWVTVAVVTVAHAVSRGVPRSALFVRTMLSTPVALLLVATVVPVGLGRLAAFRLLDLTLGLVLGLAATLLLTGVPERRVRAAVSNAVTATGTAVRERLRTGTVLPAREGEAWLRMAELWDMHAAVPTEEVRPTGTADRLWPAVLAVRRLLTWTVLGAPVPPAPDDAARVGRHMDALARAAAAGLPGSPALRETLPEPLPSSPAPAPELGRRLLALESALVRPDQARLP</sequence>
<comment type="caution">
    <text evidence="8">The sequence shown here is derived from an EMBL/GenBank/DDBJ whole genome shotgun (WGS) entry which is preliminary data.</text>
</comment>
<evidence type="ECO:0000256" key="5">
    <source>
        <dbReference type="SAM" id="MobiDB-lite"/>
    </source>
</evidence>
<feature type="compositionally biased region" description="Pro residues" evidence="5">
    <location>
        <begin position="615"/>
        <end position="624"/>
    </location>
</feature>
<evidence type="ECO:0000256" key="4">
    <source>
        <dbReference type="ARBA" id="ARBA00023136"/>
    </source>
</evidence>
<feature type="transmembrane region" description="Helical" evidence="6">
    <location>
        <begin position="469"/>
        <end position="490"/>
    </location>
</feature>
<feature type="transmembrane region" description="Helical" evidence="6">
    <location>
        <begin position="144"/>
        <end position="166"/>
    </location>
</feature>
<feature type="transmembrane region" description="Helical" evidence="6">
    <location>
        <begin position="442"/>
        <end position="463"/>
    </location>
</feature>
<dbReference type="AlphaFoldDB" id="A0A6B3QR70"/>
<feature type="transmembrane region" description="Helical" evidence="6">
    <location>
        <begin position="121"/>
        <end position="138"/>
    </location>
</feature>
<name>A0A6B3QR70_STRTE</name>
<evidence type="ECO:0000256" key="2">
    <source>
        <dbReference type="ARBA" id="ARBA00022692"/>
    </source>
</evidence>
<evidence type="ECO:0000259" key="7">
    <source>
        <dbReference type="Pfam" id="PF13515"/>
    </source>
</evidence>
<feature type="region of interest" description="Disordered" evidence="5">
    <location>
        <begin position="603"/>
        <end position="626"/>
    </location>
</feature>
<accession>A0A6B3QR70</accession>
<feature type="compositionally biased region" description="Pro residues" evidence="5">
    <location>
        <begin position="301"/>
        <end position="311"/>
    </location>
</feature>